<reference evidence="5" key="1">
    <citation type="submission" date="2020-03" db="EMBL/GenBank/DDBJ databases">
        <title>The deep terrestrial virosphere.</title>
        <authorList>
            <person name="Holmfeldt K."/>
            <person name="Nilsson E."/>
            <person name="Simone D."/>
            <person name="Lopez-Fernandez M."/>
            <person name="Wu X."/>
            <person name="de Brujin I."/>
            <person name="Lundin D."/>
            <person name="Andersson A."/>
            <person name="Bertilsson S."/>
            <person name="Dopson M."/>
        </authorList>
    </citation>
    <scope>NUCLEOTIDE SEQUENCE</scope>
    <source>
        <strain evidence="5">TM448A00093</strain>
        <strain evidence="6">TM448B00906</strain>
    </source>
</reference>
<dbReference type="GO" id="GO:0015074">
    <property type="term" value="P:DNA integration"/>
    <property type="evidence" value="ECO:0007669"/>
    <property type="project" value="InterPro"/>
</dbReference>
<keyword evidence="3" id="KW-0233">DNA recombination</keyword>
<dbReference type="InterPro" id="IPR013762">
    <property type="entry name" value="Integrase-like_cat_sf"/>
</dbReference>
<dbReference type="PROSITE" id="PS51898">
    <property type="entry name" value="TYR_RECOMBINASE"/>
    <property type="match status" value="1"/>
</dbReference>
<dbReference type="InterPro" id="IPR050090">
    <property type="entry name" value="Tyrosine_recombinase_XerCD"/>
</dbReference>
<proteinExistence type="inferred from homology"/>
<dbReference type="Pfam" id="PF00589">
    <property type="entry name" value="Phage_integrase"/>
    <property type="match status" value="1"/>
</dbReference>
<dbReference type="AlphaFoldDB" id="A0A6H1Z8Z4"/>
<dbReference type="EMBL" id="MT143975">
    <property type="protein sequence ID" value="QJA44366.1"/>
    <property type="molecule type" value="Genomic_DNA"/>
</dbReference>
<dbReference type="Gene3D" id="1.10.443.10">
    <property type="entry name" value="Intergrase catalytic core"/>
    <property type="match status" value="1"/>
</dbReference>
<gene>
    <name evidence="5" type="ORF">TM448A00093_0096</name>
    <name evidence="6" type="ORF">TM448B00906_0007</name>
</gene>
<dbReference type="InterPro" id="IPR002104">
    <property type="entry name" value="Integrase_catalytic"/>
</dbReference>
<comment type="similarity">
    <text evidence="1">Belongs to the 'phage' integrase family.</text>
</comment>
<sequence length="368" mass="43681">MKNIRMMGYCPVCKRFRQPKCQHNIPARYYFIDVKHEGLRIVRGTDLDGRTLRTLDDAVALRQKLLSEIQNKTLNIGKWTTKTKPDFLFQNLCNKWFDEKKREVEQRRLKPGYIVKLRQYIIHYYGYFTNQDIRSIFNTKDFALQLPDALSVKYQKNIVDALKNFFHWCKDNRYISEMPVFPKISVPEHRPKTLSIELRLSILAYIPDEHKPIFIFLFYQGARPSEVRALKWDCIENDRVIYKRTFSNEILWETTKEGNIRENLIFPEVMAILPKRTFPLDFVFRHGKKLKRHYSKTYLNDIFKEASKKAGIDISLYEATKHSFGTSWRQAGMPLEALQGWFGHKSIKTTEIYSKADVVETFKKVGRI</sequence>
<dbReference type="GO" id="GO:0003677">
    <property type="term" value="F:DNA binding"/>
    <property type="evidence" value="ECO:0007669"/>
    <property type="project" value="UniProtKB-KW"/>
</dbReference>
<evidence type="ECO:0000313" key="6">
    <source>
        <dbReference type="EMBL" id="QJH97035.1"/>
    </source>
</evidence>
<protein>
    <submittedName>
        <fullName evidence="5">Putative site-specific tyrosine recombinase</fullName>
    </submittedName>
</protein>
<dbReference type="GO" id="GO:0006310">
    <property type="term" value="P:DNA recombination"/>
    <property type="evidence" value="ECO:0007669"/>
    <property type="project" value="UniProtKB-KW"/>
</dbReference>
<organism evidence="5">
    <name type="scientific">viral metagenome</name>
    <dbReference type="NCBI Taxonomy" id="1070528"/>
    <lineage>
        <taxon>unclassified sequences</taxon>
        <taxon>metagenomes</taxon>
        <taxon>organismal metagenomes</taxon>
    </lineage>
</organism>
<dbReference type="InterPro" id="IPR011010">
    <property type="entry name" value="DNA_brk_join_enz"/>
</dbReference>
<evidence type="ECO:0000256" key="3">
    <source>
        <dbReference type="ARBA" id="ARBA00023172"/>
    </source>
</evidence>
<dbReference type="PANTHER" id="PTHR30349">
    <property type="entry name" value="PHAGE INTEGRASE-RELATED"/>
    <property type="match status" value="1"/>
</dbReference>
<name>A0A6H1Z8Z4_9ZZZZ</name>
<evidence type="ECO:0000259" key="4">
    <source>
        <dbReference type="PROSITE" id="PS51898"/>
    </source>
</evidence>
<accession>A0A6H1Z8Z4</accession>
<evidence type="ECO:0000313" key="5">
    <source>
        <dbReference type="EMBL" id="QJA44366.1"/>
    </source>
</evidence>
<dbReference type="PANTHER" id="PTHR30349:SF64">
    <property type="entry name" value="PROPHAGE INTEGRASE INTD-RELATED"/>
    <property type="match status" value="1"/>
</dbReference>
<evidence type="ECO:0000256" key="1">
    <source>
        <dbReference type="ARBA" id="ARBA00008857"/>
    </source>
</evidence>
<dbReference type="EMBL" id="MT144671">
    <property type="protein sequence ID" value="QJH97035.1"/>
    <property type="molecule type" value="Genomic_DNA"/>
</dbReference>
<dbReference type="Gene3D" id="1.10.150.130">
    <property type="match status" value="1"/>
</dbReference>
<dbReference type="CDD" id="cd00397">
    <property type="entry name" value="DNA_BRE_C"/>
    <property type="match status" value="1"/>
</dbReference>
<evidence type="ECO:0000256" key="2">
    <source>
        <dbReference type="ARBA" id="ARBA00023125"/>
    </source>
</evidence>
<dbReference type="InterPro" id="IPR010998">
    <property type="entry name" value="Integrase_recombinase_N"/>
</dbReference>
<feature type="domain" description="Tyr recombinase" evidence="4">
    <location>
        <begin position="189"/>
        <end position="367"/>
    </location>
</feature>
<keyword evidence="2" id="KW-0238">DNA-binding</keyword>
<dbReference type="SUPFAM" id="SSF56349">
    <property type="entry name" value="DNA breaking-rejoining enzymes"/>
    <property type="match status" value="1"/>
</dbReference>